<feature type="region of interest" description="Disordered" evidence="1">
    <location>
        <begin position="422"/>
        <end position="458"/>
    </location>
</feature>
<keyword evidence="3" id="KW-1185">Reference proteome</keyword>
<feature type="compositionally biased region" description="Polar residues" evidence="1">
    <location>
        <begin position="110"/>
        <end position="120"/>
    </location>
</feature>
<feature type="compositionally biased region" description="Polar residues" evidence="1">
    <location>
        <begin position="422"/>
        <end position="442"/>
    </location>
</feature>
<evidence type="ECO:0000256" key="1">
    <source>
        <dbReference type="SAM" id="MobiDB-lite"/>
    </source>
</evidence>
<dbReference type="Proteomes" id="UP000198287">
    <property type="component" value="Unassembled WGS sequence"/>
</dbReference>
<feature type="region of interest" description="Disordered" evidence="1">
    <location>
        <begin position="1"/>
        <end position="153"/>
    </location>
</feature>
<protein>
    <submittedName>
        <fullName evidence="2">Uncharacterized protein</fullName>
    </submittedName>
</protein>
<feature type="compositionally biased region" description="Low complexity" evidence="1">
    <location>
        <begin position="449"/>
        <end position="458"/>
    </location>
</feature>
<evidence type="ECO:0000313" key="3">
    <source>
        <dbReference type="Proteomes" id="UP000198287"/>
    </source>
</evidence>
<dbReference type="AlphaFoldDB" id="A0A226ET88"/>
<organism evidence="2 3">
    <name type="scientific">Folsomia candida</name>
    <name type="common">Springtail</name>
    <dbReference type="NCBI Taxonomy" id="158441"/>
    <lineage>
        <taxon>Eukaryota</taxon>
        <taxon>Metazoa</taxon>
        <taxon>Ecdysozoa</taxon>
        <taxon>Arthropoda</taxon>
        <taxon>Hexapoda</taxon>
        <taxon>Collembola</taxon>
        <taxon>Entomobryomorpha</taxon>
        <taxon>Isotomoidea</taxon>
        <taxon>Isotomidae</taxon>
        <taxon>Proisotominae</taxon>
        <taxon>Folsomia</taxon>
    </lineage>
</organism>
<proteinExistence type="predicted"/>
<feature type="compositionally biased region" description="Basic residues" evidence="1">
    <location>
        <begin position="1"/>
        <end position="13"/>
    </location>
</feature>
<comment type="caution">
    <text evidence="2">The sequence shown here is derived from an EMBL/GenBank/DDBJ whole genome shotgun (WGS) entry which is preliminary data.</text>
</comment>
<feature type="compositionally biased region" description="Polar residues" evidence="1">
    <location>
        <begin position="289"/>
        <end position="300"/>
    </location>
</feature>
<dbReference type="EMBL" id="LNIX01000002">
    <property type="protein sequence ID" value="OXA60823.1"/>
    <property type="molecule type" value="Genomic_DNA"/>
</dbReference>
<reference evidence="2 3" key="1">
    <citation type="submission" date="2015-12" db="EMBL/GenBank/DDBJ databases">
        <title>The genome of Folsomia candida.</title>
        <authorList>
            <person name="Faddeeva A."/>
            <person name="Derks M.F."/>
            <person name="Anvar Y."/>
            <person name="Smit S."/>
            <person name="Van Straalen N."/>
            <person name="Roelofs D."/>
        </authorList>
    </citation>
    <scope>NUCLEOTIDE SEQUENCE [LARGE SCALE GENOMIC DNA]</scope>
    <source>
        <strain evidence="2 3">VU population</strain>
        <tissue evidence="2">Whole body</tissue>
    </source>
</reference>
<gene>
    <name evidence="2" type="ORF">Fcan01_05546</name>
</gene>
<feature type="compositionally biased region" description="Polar residues" evidence="1">
    <location>
        <begin position="14"/>
        <end position="39"/>
    </location>
</feature>
<feature type="compositionally biased region" description="Low complexity" evidence="1">
    <location>
        <begin position="96"/>
        <end position="109"/>
    </location>
</feature>
<accession>A0A226ET88</accession>
<feature type="region of interest" description="Disordered" evidence="1">
    <location>
        <begin position="254"/>
        <end position="318"/>
    </location>
</feature>
<name>A0A226ET88_FOLCA</name>
<evidence type="ECO:0000313" key="2">
    <source>
        <dbReference type="EMBL" id="OXA60823.1"/>
    </source>
</evidence>
<sequence>MGRPPSLRRKNNARKSTGGTSRQVGSQRQRVTARKSTGGYSPRFHMSRYPQAQEDSSSNDTMDEDEGGGNNSEDINEVYVSSIAGRSAYPSYGDLSKASSSTNPQSSSSLELNIAQQQQDRVVVRIPQPRMSPFQPGFRRSESPRGTLPGQNEAAVASAVSAAAFALKTSAGCTSPGRSGQSLVDEPENSIQIGGDAVDEDVTSADSTNVIPEILELCEPSSTSATTTAFVPPPAVPGHSRWLLAQDNIAMKTPSNIEPDCCPDPTTRPRKKKHFTPLPFPESSPPKLNRNSSSLQNPFFTNDDPPPSISKDPQSDDFSTKKIKKAFRNFQSIRRLVTDSGVCSHFNGFVQLNAVEQMLIKCYNRVKRISNERSYKSSNPPVIVLDDSGDVVRCDPVKQTSSFDDDGEDDIDTISIQVSPPTLSSDVNVEKTSTGGDSTMSVLDTYGESSPQSSLNSTTSILVGGKNVAKKNASVICSPAAQISKSSRGKRSSSGSSRMNLSTVGSTDHVDEVINTVIRDQQQSRTMTGASSSSVMPNDDILAQFSESHRRTLNSLVHMGFGSKDGDNFDQLVRIVHEKNGNLDACIDRLTKLA</sequence>
<feature type="region of interest" description="Disordered" evidence="1">
    <location>
        <begin position="481"/>
        <end position="506"/>
    </location>
</feature>